<organism evidence="3 4">
    <name type="scientific">Shewanella aestuarii</name>
    <dbReference type="NCBI Taxonomy" id="1028752"/>
    <lineage>
        <taxon>Bacteria</taxon>
        <taxon>Pseudomonadati</taxon>
        <taxon>Pseudomonadota</taxon>
        <taxon>Gammaproteobacteria</taxon>
        <taxon>Alteromonadales</taxon>
        <taxon>Shewanellaceae</taxon>
        <taxon>Shewanella</taxon>
    </lineage>
</organism>
<reference evidence="3 4" key="1">
    <citation type="submission" date="2020-03" db="EMBL/GenBank/DDBJ databases">
        <title>Complete genome sequence of Shewanella sp.</title>
        <authorList>
            <person name="Kim Y.-S."/>
            <person name="Kim S.-J."/>
            <person name="Jung H.-K."/>
            <person name="Kim K.-H."/>
        </authorList>
    </citation>
    <scope>NUCLEOTIDE SEQUENCE [LARGE SCALE GENOMIC DNA]</scope>
    <source>
        <strain evidence="3 4">PN3F2</strain>
    </source>
</reference>
<dbReference type="EMBL" id="CP050313">
    <property type="protein sequence ID" value="QIR15272.1"/>
    <property type="molecule type" value="Genomic_DNA"/>
</dbReference>
<dbReference type="InterPro" id="IPR053195">
    <property type="entry name" value="Bax-like"/>
</dbReference>
<dbReference type="KEGG" id="saes:HBH39_12890"/>
<dbReference type="PANTHER" id="PTHR40572">
    <property type="entry name" value="PROTEIN BAX"/>
    <property type="match status" value="1"/>
</dbReference>
<sequence>MLSSNKKIFIIVITLACLAGLNLAWYKALYSKGNETPDIQTNADKTSTHSDAANKQQNQATEVDIKLAPLSEFATNQPNTIQNSFNLISDNRPKKQPKKLQVHSLSTIKKLFDSLNYNSESWQAGNREVPRLTFETVTERWQETADSIPVIEKKMIFFRLMAPLILIGNEKTLLERRYIEMSARDDKKLLQLAQKYRVIETDQLNQELALTDEQYATLLNRVDIIPPSLVLAQAAEESGWATSRFTVEGNAFFGQWDFSGNGMAPKQQRTELGNYGIARFDSPLDSVLGYLININTNNAYQKLRDLRATLREEKAPITGLELAGTLDKYSERGQDYIDGLRQMIRYNKLDQVDEAYLSDDDPIHLMNADQ</sequence>
<evidence type="ECO:0000313" key="4">
    <source>
        <dbReference type="Proteomes" id="UP000502608"/>
    </source>
</evidence>
<name>A0A6G9QLC1_9GAMM</name>
<dbReference type="InterPro" id="IPR002901">
    <property type="entry name" value="MGlyc_endo_b_GlcNAc-like_dom"/>
</dbReference>
<feature type="region of interest" description="Disordered" evidence="1">
    <location>
        <begin position="40"/>
        <end position="59"/>
    </location>
</feature>
<dbReference type="Proteomes" id="UP000502608">
    <property type="component" value="Chromosome"/>
</dbReference>
<evidence type="ECO:0000259" key="2">
    <source>
        <dbReference type="Pfam" id="PF01832"/>
    </source>
</evidence>
<proteinExistence type="predicted"/>
<dbReference type="Pfam" id="PF01832">
    <property type="entry name" value="Glucosaminidase"/>
    <property type="match status" value="1"/>
</dbReference>
<accession>A0A6G9QLC1</accession>
<dbReference type="GO" id="GO:0004040">
    <property type="term" value="F:amidase activity"/>
    <property type="evidence" value="ECO:0007669"/>
    <property type="project" value="InterPro"/>
</dbReference>
<protein>
    <submittedName>
        <fullName evidence="3">Glucosaminidase</fullName>
    </submittedName>
</protein>
<evidence type="ECO:0000256" key="1">
    <source>
        <dbReference type="SAM" id="MobiDB-lite"/>
    </source>
</evidence>
<dbReference type="PANTHER" id="PTHR40572:SF1">
    <property type="entry name" value="PROTEIN BAX"/>
    <property type="match status" value="1"/>
</dbReference>
<feature type="domain" description="Mannosyl-glycoprotein endo-beta-N-acetylglucosamidase-like" evidence="2">
    <location>
        <begin position="215"/>
        <end position="348"/>
    </location>
</feature>
<dbReference type="Gene3D" id="1.10.530.10">
    <property type="match status" value="1"/>
</dbReference>
<dbReference type="AlphaFoldDB" id="A0A6G9QLC1"/>
<evidence type="ECO:0000313" key="3">
    <source>
        <dbReference type="EMBL" id="QIR15272.1"/>
    </source>
</evidence>
<dbReference type="RefSeq" id="WP_167678900.1">
    <property type="nucleotide sequence ID" value="NZ_CP050313.1"/>
</dbReference>
<keyword evidence="4" id="KW-1185">Reference proteome</keyword>
<gene>
    <name evidence="3" type="ORF">HBH39_12890</name>
</gene>